<sequence length="457" mass="53192">MTDRYKPSTLKFSLDEVVTFRKGDEIAELISLSLEPNVTIQELDHYISIRGSLDMNGEYKKSEEKLEDDEDHFSFSGQKYAAVSETREEGVCDFYYDFPVDITIPKTRIQSLEELNISIDSFDYTLTDNSSLKLTTDLSISGVYEEDFTVEEREEEDVYEEFFSHETLYTTPTNEEDTLTPFQDFDLDSREENEEVTFTAEAKKVESQKEQEEEDIHVPIHVLYTKGDELVELDLRKEETDHTSIEEDTIAAPTLKEEQSLPIDEAQEQFTSSRAETTIPSDAFEQDDVQEENSEPIVETVPFYSADEATFEEEEAEEENEEWEDFDTVHLERKEELHSVELDMRSAEEVDEAVSVLDTENESVRNQKSINYQPQVQKETEEHTISLTKYFARKEEHDRAAKMKIYIVQQEDTLQLIAEKYDLSVSQILRMNRLEAHQDVYEGQVLYIPTKSEKSYS</sequence>
<dbReference type="Pfam" id="PF20918">
    <property type="entry name" value="SPOCS_spoVID-N"/>
    <property type="match status" value="1"/>
</dbReference>
<proteinExistence type="predicted"/>
<dbReference type="InterPro" id="IPR036779">
    <property type="entry name" value="LysM_dom_sf"/>
</dbReference>
<dbReference type="AlphaFoldDB" id="A0AAE3ISY6"/>
<name>A0AAE3ISY6_9BACI</name>
<dbReference type="InterPro" id="IPR018392">
    <property type="entry name" value="LysM"/>
</dbReference>
<evidence type="ECO:0000259" key="1">
    <source>
        <dbReference type="PROSITE" id="PS51782"/>
    </source>
</evidence>
<reference evidence="2" key="1">
    <citation type="submission" date="2022-10" db="EMBL/GenBank/DDBJ databases">
        <title>Description of Fervidibacillus gen. nov. in the family Fervidibacillaceae fam. nov. with two species, Fervidibacillus albus sp. nov., and Fervidibacillus halotolerans sp. nov., isolated from tidal flat sediments.</title>
        <authorList>
            <person name="Kwon K.K."/>
            <person name="Yang S.-H."/>
        </authorList>
    </citation>
    <scope>NUCLEOTIDE SEQUENCE</scope>
    <source>
        <strain evidence="2">JCM 19140</strain>
    </source>
</reference>
<feature type="domain" description="LysM" evidence="1">
    <location>
        <begin position="404"/>
        <end position="448"/>
    </location>
</feature>
<gene>
    <name evidence="2" type="ORF">OEV98_10715</name>
</gene>
<dbReference type="EMBL" id="JAOUSF010000003">
    <property type="protein sequence ID" value="MCU9614033.1"/>
    <property type="molecule type" value="Genomic_DNA"/>
</dbReference>
<dbReference type="GO" id="GO:0008932">
    <property type="term" value="F:lytic endotransglycosylase activity"/>
    <property type="evidence" value="ECO:0007669"/>
    <property type="project" value="TreeGrafter"/>
</dbReference>
<dbReference type="InterPro" id="IPR048862">
    <property type="entry name" value="SPOCS_spoVID_N"/>
</dbReference>
<protein>
    <submittedName>
        <fullName evidence="2">LysM peptidoglycan-binding domain-containing protein</fullName>
    </submittedName>
</protein>
<dbReference type="CDD" id="cd00118">
    <property type="entry name" value="LysM"/>
    <property type="match status" value="1"/>
</dbReference>
<comment type="caution">
    <text evidence="2">The sequence shown here is derived from an EMBL/GenBank/DDBJ whole genome shotgun (WGS) entry which is preliminary data.</text>
</comment>
<keyword evidence="3" id="KW-1185">Reference proteome</keyword>
<accession>A0AAE3ISY6</accession>
<evidence type="ECO:0000313" key="3">
    <source>
        <dbReference type="Proteomes" id="UP001209318"/>
    </source>
</evidence>
<dbReference type="PANTHER" id="PTHR33734">
    <property type="entry name" value="LYSM DOMAIN-CONTAINING GPI-ANCHORED PROTEIN 2"/>
    <property type="match status" value="1"/>
</dbReference>
<evidence type="ECO:0000313" key="2">
    <source>
        <dbReference type="EMBL" id="MCU9614033.1"/>
    </source>
</evidence>
<dbReference type="Proteomes" id="UP001209318">
    <property type="component" value="Unassembled WGS sequence"/>
</dbReference>
<organism evidence="2 3">
    <name type="scientific">Perspicuibacillus lycopersici</name>
    <dbReference type="NCBI Taxonomy" id="1325689"/>
    <lineage>
        <taxon>Bacteria</taxon>
        <taxon>Bacillati</taxon>
        <taxon>Bacillota</taxon>
        <taxon>Bacilli</taxon>
        <taxon>Bacillales</taxon>
        <taxon>Bacillaceae</taxon>
        <taxon>Perspicuibacillus</taxon>
    </lineage>
</organism>
<dbReference type="SUPFAM" id="SSF54106">
    <property type="entry name" value="LysM domain"/>
    <property type="match status" value="1"/>
</dbReference>
<dbReference type="Pfam" id="PF01476">
    <property type="entry name" value="LysM"/>
    <property type="match status" value="1"/>
</dbReference>
<dbReference type="PANTHER" id="PTHR33734:SF36">
    <property type="entry name" value="STAGE VI SPORULATION PROTEIN D"/>
    <property type="match status" value="1"/>
</dbReference>
<dbReference type="SMART" id="SM00257">
    <property type="entry name" value="LysM"/>
    <property type="match status" value="1"/>
</dbReference>
<dbReference type="PROSITE" id="PS51782">
    <property type="entry name" value="LYSM"/>
    <property type="match status" value="1"/>
</dbReference>
<dbReference type="RefSeq" id="WP_263073268.1">
    <property type="nucleotide sequence ID" value="NZ_JAOUSF010000003.1"/>
</dbReference>
<dbReference type="Gene3D" id="3.10.350.10">
    <property type="entry name" value="LysM domain"/>
    <property type="match status" value="1"/>
</dbReference>